<dbReference type="Proteomes" id="UP000240542">
    <property type="component" value="Unassembled WGS sequence"/>
</dbReference>
<comment type="caution">
    <text evidence="1">The sequence shown here is derived from an EMBL/GenBank/DDBJ whole genome shotgun (WGS) entry which is preliminary data.</text>
</comment>
<evidence type="ECO:0000313" key="1">
    <source>
        <dbReference type="EMBL" id="PSL01059.1"/>
    </source>
</evidence>
<dbReference type="EMBL" id="PYGA01000001">
    <property type="protein sequence ID" value="PSL01059.1"/>
    <property type="molecule type" value="Genomic_DNA"/>
</dbReference>
<name>A0A2P8DUZ9_9ACTN</name>
<gene>
    <name evidence="1" type="ORF">CLV63_101538</name>
</gene>
<sequence>MHAPQFGPPGGPGPDIRIRLLGEPFHAAAPFLRVLVLPNSAGLGPSPLAYSISKELSAVLCYRPNPHTYDAVVLDAAFTQVWGLSKQDLWFTALANMRYESFEPQVFQTTADTEVTVVHGMTWPGTAHVMRLVDLIHGPAPFGAVVMLPNSNTMMFAVLRSKRSLPIIPFIFQTFQSLAADAPPLTDHLIWWRDGSVRAMGTRVGQGGSVEIAQSTEFSFLLDHELPD</sequence>
<organism evidence="1 2">
    <name type="scientific">Murinocardiopsis flavida</name>
    <dbReference type="NCBI Taxonomy" id="645275"/>
    <lineage>
        <taxon>Bacteria</taxon>
        <taxon>Bacillati</taxon>
        <taxon>Actinomycetota</taxon>
        <taxon>Actinomycetes</taxon>
        <taxon>Streptosporangiales</taxon>
        <taxon>Nocardiopsidaceae</taxon>
        <taxon>Murinocardiopsis</taxon>
    </lineage>
</organism>
<proteinExistence type="predicted"/>
<reference evidence="1 2" key="1">
    <citation type="submission" date="2018-03" db="EMBL/GenBank/DDBJ databases">
        <title>Genomic Encyclopedia of Archaeal and Bacterial Type Strains, Phase II (KMG-II): from individual species to whole genera.</title>
        <authorList>
            <person name="Goeker M."/>
        </authorList>
    </citation>
    <scope>NUCLEOTIDE SEQUENCE [LARGE SCALE GENOMIC DNA]</scope>
    <source>
        <strain evidence="1 2">DSM 45312</strain>
    </source>
</reference>
<evidence type="ECO:0000313" key="2">
    <source>
        <dbReference type="Proteomes" id="UP000240542"/>
    </source>
</evidence>
<dbReference type="RefSeq" id="WP_106581207.1">
    <property type="nucleotide sequence ID" value="NZ_PYGA01000001.1"/>
</dbReference>
<dbReference type="AlphaFoldDB" id="A0A2P8DUZ9"/>
<protein>
    <submittedName>
        <fullName evidence="1">Uncharacterized protein</fullName>
    </submittedName>
</protein>
<dbReference type="OrthoDB" id="4076188at2"/>
<accession>A0A2P8DUZ9</accession>
<keyword evidence="2" id="KW-1185">Reference proteome</keyword>